<comment type="similarity">
    <text evidence="1">Belongs to the phosphate/phosphite/phosphonate binding protein family.</text>
</comment>
<keyword evidence="4" id="KW-1185">Reference proteome</keyword>
<keyword evidence="2" id="KW-0732">Signal</keyword>
<evidence type="ECO:0000313" key="4">
    <source>
        <dbReference type="Proteomes" id="UP001501352"/>
    </source>
</evidence>
<dbReference type="PANTHER" id="PTHR35841">
    <property type="entry name" value="PHOSPHONATES-BINDING PERIPLASMIC PROTEIN"/>
    <property type="match status" value="1"/>
</dbReference>
<organism evidence="3 4">
    <name type="scientific">Brevundimonas kwangchunensis</name>
    <dbReference type="NCBI Taxonomy" id="322163"/>
    <lineage>
        <taxon>Bacteria</taxon>
        <taxon>Pseudomonadati</taxon>
        <taxon>Pseudomonadota</taxon>
        <taxon>Alphaproteobacteria</taxon>
        <taxon>Caulobacterales</taxon>
        <taxon>Caulobacteraceae</taxon>
        <taxon>Brevundimonas</taxon>
    </lineage>
</organism>
<dbReference type="NCBIfam" id="TIGR01098">
    <property type="entry name" value="3A0109s03R"/>
    <property type="match status" value="1"/>
</dbReference>
<evidence type="ECO:0000256" key="1">
    <source>
        <dbReference type="ARBA" id="ARBA00007162"/>
    </source>
</evidence>
<dbReference type="Pfam" id="PF12974">
    <property type="entry name" value="Phosphonate-bd"/>
    <property type="match status" value="1"/>
</dbReference>
<dbReference type="PANTHER" id="PTHR35841:SF1">
    <property type="entry name" value="PHOSPHONATES-BINDING PERIPLASMIC PROTEIN"/>
    <property type="match status" value="1"/>
</dbReference>
<comment type="caution">
    <text evidence="3">The sequence shown here is derived from an EMBL/GenBank/DDBJ whole genome shotgun (WGS) entry which is preliminary data.</text>
</comment>
<dbReference type="SUPFAM" id="SSF53850">
    <property type="entry name" value="Periplasmic binding protein-like II"/>
    <property type="match status" value="1"/>
</dbReference>
<dbReference type="EMBL" id="BAAAGA010000009">
    <property type="protein sequence ID" value="GAA0630240.1"/>
    <property type="molecule type" value="Genomic_DNA"/>
</dbReference>
<dbReference type="InterPro" id="IPR005770">
    <property type="entry name" value="PhnD"/>
</dbReference>
<proteinExistence type="inferred from homology"/>
<dbReference type="Proteomes" id="UP001501352">
    <property type="component" value="Unassembled WGS sequence"/>
</dbReference>
<evidence type="ECO:0000256" key="2">
    <source>
        <dbReference type="ARBA" id="ARBA00022729"/>
    </source>
</evidence>
<protein>
    <submittedName>
        <fullName evidence="3">Phosphate/phosphite/phosphonate ABC transporter substrate-binding protein</fullName>
    </submittedName>
</protein>
<accession>A0ABN1H6H1</accession>
<dbReference type="Gene3D" id="3.40.190.10">
    <property type="entry name" value="Periplasmic binding protein-like II"/>
    <property type="match status" value="2"/>
</dbReference>
<sequence>MTHGGAMRRLGVGMLAVVALALSACGRDSTSAARVPADGIHFSILSAQGQASTAPVWQPLLDDMSKAIGVPVTARFGASYAELVAEMEQGRTQAGWFSARPAIEALDTADAEVIARTVDTDGADSYRSSLIVKKGSGLTLDAVLACGKRLDFGIGDAQSTSGTLAPMTFLFNPRRIDPQACFATVESANHETNAFSVATGVLDVATSNSVSTAALTRQNPAVADQIETIWQSPPIPESGILVREDLDPVLKEKIRSFFLTYGQGSGVEAERQRRVLAGLRYSRFTAADADYLDPVREMIADEALAAARVSGDRTAAAAAERDLQRLRARREVQP</sequence>
<reference evidence="3 4" key="1">
    <citation type="journal article" date="2019" name="Int. J. Syst. Evol. Microbiol.">
        <title>The Global Catalogue of Microorganisms (GCM) 10K type strain sequencing project: providing services to taxonomists for standard genome sequencing and annotation.</title>
        <authorList>
            <consortium name="The Broad Institute Genomics Platform"/>
            <consortium name="The Broad Institute Genome Sequencing Center for Infectious Disease"/>
            <person name="Wu L."/>
            <person name="Ma J."/>
        </authorList>
    </citation>
    <scope>NUCLEOTIDE SEQUENCE [LARGE SCALE GENOMIC DNA]</scope>
    <source>
        <strain evidence="3 4">JCM 12928</strain>
    </source>
</reference>
<name>A0ABN1H6H1_9CAUL</name>
<evidence type="ECO:0000313" key="3">
    <source>
        <dbReference type="EMBL" id="GAA0630240.1"/>
    </source>
</evidence>
<dbReference type="RefSeq" id="WP_343794792.1">
    <property type="nucleotide sequence ID" value="NZ_BAAAGA010000009.1"/>
</dbReference>
<gene>
    <name evidence="3" type="primary">phnD</name>
    <name evidence="3" type="ORF">GCM10009422_29720</name>
</gene>